<protein>
    <submittedName>
        <fullName evidence="1">Uncharacterized protein</fullName>
    </submittedName>
</protein>
<sequence length="226" mass="25820">MIRQLSNDGLKFRTPRLERSLPAFSEHSYESADFCYLVADQSLLTLEQVEVGVQFCGVTVDVLGLVEGVPFVVFVTYRERNLPSDLKNPSIIKCGVVELNVNAVPRLFKQVEKGQYKEVLRRYIEDETEGKTWAYHPRELRLREAAIAKRQAWLLKQKTEAMATAANSKRLNGSWKSMVSSSSIEGYKSPERIIGKYICVICKSTWEGTSRVCKKCNTHLYTTERE</sequence>
<dbReference type="KEGG" id="mthd:A3224_00495"/>
<dbReference type="Proteomes" id="UP000076077">
    <property type="component" value="Chromosome"/>
</dbReference>
<accession>A0A143HHR0</accession>
<dbReference type="STRING" id="252514.A3224_00495"/>
<keyword evidence="2" id="KW-1185">Reference proteome</keyword>
<evidence type="ECO:0000313" key="2">
    <source>
        <dbReference type="Proteomes" id="UP000076077"/>
    </source>
</evidence>
<organism evidence="1 2">
    <name type="scientific">Microbulbifer thermotolerans</name>
    <dbReference type="NCBI Taxonomy" id="252514"/>
    <lineage>
        <taxon>Bacteria</taxon>
        <taxon>Pseudomonadati</taxon>
        <taxon>Pseudomonadota</taxon>
        <taxon>Gammaproteobacteria</taxon>
        <taxon>Cellvibrionales</taxon>
        <taxon>Microbulbiferaceae</taxon>
        <taxon>Microbulbifer</taxon>
    </lineage>
</organism>
<reference evidence="2" key="1">
    <citation type="submission" date="2016-03" db="EMBL/GenBank/DDBJ databases">
        <authorList>
            <person name="Lee Y.-S."/>
            <person name="Choi Y.-L."/>
        </authorList>
    </citation>
    <scope>NUCLEOTIDE SEQUENCE [LARGE SCALE GENOMIC DNA]</scope>
    <source>
        <strain evidence="2">DAU221</strain>
    </source>
</reference>
<evidence type="ECO:0000313" key="1">
    <source>
        <dbReference type="EMBL" id="AMX01258.1"/>
    </source>
</evidence>
<proteinExistence type="predicted"/>
<dbReference type="AlphaFoldDB" id="A0A143HHR0"/>
<dbReference type="EMBL" id="CP014864">
    <property type="protein sequence ID" value="AMX01258.1"/>
    <property type="molecule type" value="Genomic_DNA"/>
</dbReference>
<name>A0A143HHR0_MICTH</name>
<gene>
    <name evidence="1" type="ORF">A3224_00495</name>
</gene>